<accession>A0AAN8MYS1</accession>
<evidence type="ECO:0000256" key="1">
    <source>
        <dbReference type="ARBA" id="ARBA00004141"/>
    </source>
</evidence>
<comment type="caution">
    <text evidence="11">The sequence shown here is derived from an EMBL/GenBank/DDBJ whole genome shotgun (WGS) entry which is preliminary data.</text>
</comment>
<evidence type="ECO:0000313" key="11">
    <source>
        <dbReference type="EMBL" id="KAK6335253.1"/>
    </source>
</evidence>
<comment type="subcellular location">
    <subcellularLocation>
        <location evidence="1">Membrane</location>
        <topology evidence="1">Multi-pass membrane protein</topology>
    </subcellularLocation>
</comment>
<dbReference type="PANTHER" id="PTHR46187">
    <property type="entry name" value="ALKALINE CERAMIDASE 3"/>
    <property type="match status" value="1"/>
</dbReference>
<dbReference type="InterPro" id="IPR008901">
    <property type="entry name" value="ACER"/>
</dbReference>
<dbReference type="GO" id="GO:0046872">
    <property type="term" value="F:metal ion binding"/>
    <property type="evidence" value="ECO:0007669"/>
    <property type="project" value="UniProtKB-KW"/>
</dbReference>
<dbReference type="PANTHER" id="PTHR46187:SF3">
    <property type="entry name" value="ALKALINE CERAMIDASE 3"/>
    <property type="match status" value="1"/>
</dbReference>
<comment type="similarity">
    <text evidence="2">Belongs to the alkaline ceramidase family.</text>
</comment>
<keyword evidence="7" id="KW-0479">Metal-binding</keyword>
<keyword evidence="12" id="KW-1185">Reference proteome</keyword>
<evidence type="ECO:0000256" key="7">
    <source>
        <dbReference type="PIRSR" id="PIRSR608901-1"/>
    </source>
</evidence>
<evidence type="ECO:0000256" key="2">
    <source>
        <dbReference type="ARBA" id="ARBA00009780"/>
    </source>
</evidence>
<evidence type="ECO:0000256" key="5">
    <source>
        <dbReference type="ARBA" id="ARBA00022989"/>
    </source>
</evidence>
<feature type="transmembrane region" description="Helical" evidence="10">
    <location>
        <begin position="66"/>
        <end position="86"/>
    </location>
</feature>
<feature type="binding site" evidence="7">
    <location>
        <position position="39"/>
    </location>
    <ligand>
        <name>Ca(2+)</name>
        <dbReference type="ChEBI" id="CHEBI:29108"/>
    </ligand>
</feature>
<feature type="transmembrane region" description="Helical" evidence="10">
    <location>
        <begin position="149"/>
        <end position="167"/>
    </location>
</feature>
<gene>
    <name evidence="11" type="ORF">TWF718_010687</name>
</gene>
<feature type="transmembrane region" description="Helical" evidence="10">
    <location>
        <begin position="231"/>
        <end position="248"/>
    </location>
</feature>
<proteinExistence type="inferred from homology"/>
<keyword evidence="7" id="KW-0106">Calcium</keyword>
<dbReference type="GO" id="GO:0046513">
    <property type="term" value="P:ceramide biosynthetic process"/>
    <property type="evidence" value="ECO:0007669"/>
    <property type="project" value="TreeGrafter"/>
</dbReference>
<keyword evidence="5 10" id="KW-1133">Transmembrane helix</keyword>
<feature type="binding site" evidence="8">
    <location>
        <position position="230"/>
    </location>
    <ligand>
        <name>Zn(2+)</name>
        <dbReference type="ChEBI" id="CHEBI:29105"/>
        <note>catalytic</note>
    </ligand>
</feature>
<dbReference type="GO" id="GO:0016811">
    <property type="term" value="F:hydrolase activity, acting on carbon-nitrogen (but not peptide) bonds, in linear amides"/>
    <property type="evidence" value="ECO:0007669"/>
    <property type="project" value="InterPro"/>
</dbReference>
<name>A0AAN8MYS1_9PEZI</name>
<dbReference type="GO" id="GO:0046514">
    <property type="term" value="P:ceramide catabolic process"/>
    <property type="evidence" value="ECO:0007669"/>
    <property type="project" value="TreeGrafter"/>
</dbReference>
<feature type="binding site" evidence="7">
    <location>
        <position position="28"/>
    </location>
    <ligand>
        <name>Ca(2+)</name>
        <dbReference type="ChEBI" id="CHEBI:29108"/>
    </ligand>
</feature>
<feature type="binding site" evidence="8">
    <location>
        <position position="87"/>
    </location>
    <ligand>
        <name>Zn(2+)</name>
        <dbReference type="ChEBI" id="CHEBI:29105"/>
        <note>catalytic</note>
    </ligand>
</feature>
<evidence type="ECO:0000256" key="8">
    <source>
        <dbReference type="PIRSR" id="PIRSR608901-2"/>
    </source>
</evidence>
<keyword evidence="4" id="KW-0378">Hydrolase</keyword>
<sequence length="312" mass="35541">MSWLPSFPYGPKVQSMWEPATSTINFCEEDFYLTGYVAEVMNVITNSLYIWLAYKGATHVFKHDHPRIFAICFISYGIIGIGSILFHGTLKYSMQLVDECAMIYTALTMCFATFSHGRSPLKQFLVLLGCVGMGLTITLVYHYLKNPLFHQNAFALIMITLLSHSMYMMEAHTRGKNPEAANLMWKMVIWGICVFLTGFGVWNLDNIYCQQLRQWRREVGMPWGFVSELHAWWHLLTGIGSYILLVWGQYLRATLDGRDDEYELDWPSLFSIPSVDKKDVKAKSQQTNGKANGKVKANGISANGVDKQKKAL</sequence>
<feature type="transmembrane region" description="Helical" evidence="10">
    <location>
        <begin position="92"/>
        <end position="112"/>
    </location>
</feature>
<dbReference type="AlphaFoldDB" id="A0AAN8MYS1"/>
<dbReference type="Pfam" id="PF05875">
    <property type="entry name" value="Ceramidase"/>
    <property type="match status" value="1"/>
</dbReference>
<reference evidence="11 12" key="1">
    <citation type="submission" date="2019-10" db="EMBL/GenBank/DDBJ databases">
        <authorList>
            <person name="Palmer J.M."/>
        </authorList>
    </citation>
    <scope>NUCLEOTIDE SEQUENCE [LARGE SCALE GENOMIC DNA]</scope>
    <source>
        <strain evidence="11 12">TWF718</strain>
    </source>
</reference>
<evidence type="ECO:0000313" key="12">
    <source>
        <dbReference type="Proteomes" id="UP001313282"/>
    </source>
</evidence>
<feature type="region of interest" description="Disordered" evidence="9">
    <location>
        <begin position="276"/>
        <end position="312"/>
    </location>
</feature>
<comment type="cofactor">
    <cofactor evidence="8">
        <name>Zn(2+)</name>
        <dbReference type="ChEBI" id="CHEBI:29105"/>
    </cofactor>
</comment>
<evidence type="ECO:0008006" key="13">
    <source>
        <dbReference type="Google" id="ProtNLM"/>
    </source>
</evidence>
<organism evidence="11 12">
    <name type="scientific">Orbilia javanica</name>
    <dbReference type="NCBI Taxonomy" id="47235"/>
    <lineage>
        <taxon>Eukaryota</taxon>
        <taxon>Fungi</taxon>
        <taxon>Dikarya</taxon>
        <taxon>Ascomycota</taxon>
        <taxon>Pezizomycotina</taxon>
        <taxon>Orbiliomycetes</taxon>
        <taxon>Orbiliales</taxon>
        <taxon>Orbiliaceae</taxon>
        <taxon>Orbilia</taxon>
    </lineage>
</organism>
<evidence type="ECO:0000256" key="6">
    <source>
        <dbReference type="ARBA" id="ARBA00023136"/>
    </source>
</evidence>
<dbReference type="Proteomes" id="UP001313282">
    <property type="component" value="Unassembled WGS sequence"/>
</dbReference>
<feature type="binding site" evidence="8">
    <location>
        <position position="234"/>
    </location>
    <ligand>
        <name>Zn(2+)</name>
        <dbReference type="ChEBI" id="CHEBI:29105"/>
        <note>catalytic</note>
    </ligand>
</feature>
<evidence type="ECO:0000256" key="10">
    <source>
        <dbReference type="SAM" id="Phobius"/>
    </source>
</evidence>
<protein>
    <recommendedName>
        <fullName evidence="13">Alkaline phytoceramidase</fullName>
    </recommendedName>
</protein>
<dbReference type="GO" id="GO:0005789">
    <property type="term" value="C:endoplasmic reticulum membrane"/>
    <property type="evidence" value="ECO:0007669"/>
    <property type="project" value="TreeGrafter"/>
</dbReference>
<keyword evidence="6 10" id="KW-0472">Membrane</keyword>
<keyword evidence="3 10" id="KW-0812">Transmembrane</keyword>
<keyword evidence="8" id="KW-0862">Zinc</keyword>
<feature type="transmembrane region" description="Helical" evidence="10">
    <location>
        <begin position="124"/>
        <end position="143"/>
    </location>
</feature>
<evidence type="ECO:0000256" key="9">
    <source>
        <dbReference type="SAM" id="MobiDB-lite"/>
    </source>
</evidence>
<evidence type="ECO:0000256" key="4">
    <source>
        <dbReference type="ARBA" id="ARBA00022801"/>
    </source>
</evidence>
<feature type="transmembrane region" description="Helical" evidence="10">
    <location>
        <begin position="31"/>
        <end position="54"/>
    </location>
</feature>
<feature type="transmembrane region" description="Helical" evidence="10">
    <location>
        <begin position="187"/>
        <end position="204"/>
    </location>
</feature>
<evidence type="ECO:0000256" key="3">
    <source>
        <dbReference type="ARBA" id="ARBA00022692"/>
    </source>
</evidence>
<dbReference type="EMBL" id="JAVHNR010000008">
    <property type="protein sequence ID" value="KAK6335253.1"/>
    <property type="molecule type" value="Genomic_DNA"/>
</dbReference>